<keyword evidence="2" id="KW-0472">Membrane</keyword>
<dbReference type="Proteomes" id="UP000219813">
    <property type="component" value="Chromosome 11"/>
</dbReference>
<feature type="compositionally biased region" description="Basic and acidic residues" evidence="1">
    <location>
        <begin position="400"/>
        <end position="430"/>
    </location>
</feature>
<protein>
    <submittedName>
        <fullName evidence="3">Uncharacterized protein</fullName>
    </submittedName>
</protein>
<feature type="region of interest" description="Disordered" evidence="1">
    <location>
        <begin position="498"/>
        <end position="523"/>
    </location>
</feature>
<evidence type="ECO:0000313" key="4">
    <source>
        <dbReference type="Proteomes" id="UP000219813"/>
    </source>
</evidence>
<dbReference type="RefSeq" id="XP_028862398.1">
    <property type="nucleotide sequence ID" value="XM_029005850.1"/>
</dbReference>
<proteinExistence type="predicted"/>
<keyword evidence="2" id="KW-1133">Transmembrane helix</keyword>
<gene>
    <name evidence="3" type="primary">PmUG01_11020900</name>
    <name evidence="3" type="ORF">PMUG01_11020900</name>
</gene>
<sequence>MNIKELLYNEIIIIKITEFLTILEVQNLIISLGIKVKRDIYFMRECLSLLSIRKDGKQTVSKSIENNETCDNNTNGSNTYNNNTYNNNTYNNNTYNNNTYNNNTYNNNTYNNNTYNNSTYNNNTYNNNTYNNNTYDNNTYNNNTYDNNTHVNLSENFDFADPVNEAANIITFDELNNNSEYSLGNSSDINFHYSVHENNDNYEDEKTYEGLTNSEKDLTHCRKDGNKCGDKNYYERDTHLFMPPSTSIIDPFGIDKEKFLDYYEIRQCLYCNNNEKEEEGSKKMFMNYWLFLHLRKEVVDIKKEIAEGFSKITVDHPVYRNNEINIDIFLLYKFEGKYYYIFDMPWMSIYYQLCLNAICLYCSAKVDNNSACIFAEKFSLYISNMWLLSYLKELNESKEKNSDTKNRHSLEEKIDTQQPEKDVRTNDKEQIGFTVTNGHSSGDKNNNVNSNSNSDDNNNNSNGNSNAHDNGHNSKSFFDTEFGNADSDSDCGADINGSDYGSDYRDNDDSYYDNSNNNNKKNLYYNNDRQREFVVIRKIHVFCESCTKLLEYRSNVDSLLETIKKDYELLKKIKLTSKTFKIPKDLFCLCNYFFFKDKYIVFFKKISTNLQAFRKMLREKLINNFIFSFTLNFYKFVIRYLLLCDDRKLYKQENIFLFGFYVKYENLLKMFNSPRITLMYFSFNVISKKIQKLQLCYRNKQFLRVSRSLHYDVVAIIEKLKNIHRKSVYKHFSMYMYDNMNSNILSKTSYEDIYNYFFKHVQSFKFS</sequence>
<dbReference type="VEuPathDB" id="PlasmoDB:PmUG01_11020900"/>
<dbReference type="KEGG" id="pmal:PMUG01_11020900"/>
<evidence type="ECO:0000313" key="3">
    <source>
        <dbReference type="EMBL" id="SCO92958.1"/>
    </source>
</evidence>
<organism evidence="3 4">
    <name type="scientific">Plasmodium malariae</name>
    <dbReference type="NCBI Taxonomy" id="5858"/>
    <lineage>
        <taxon>Eukaryota</taxon>
        <taxon>Sar</taxon>
        <taxon>Alveolata</taxon>
        <taxon>Apicomplexa</taxon>
        <taxon>Aconoidasida</taxon>
        <taxon>Haemosporida</taxon>
        <taxon>Plasmodiidae</taxon>
        <taxon>Plasmodium</taxon>
        <taxon>Plasmodium (Plasmodium)</taxon>
    </lineage>
</organism>
<keyword evidence="4" id="KW-1185">Reference proteome</keyword>
<evidence type="ECO:0000256" key="2">
    <source>
        <dbReference type="SAM" id="Phobius"/>
    </source>
</evidence>
<dbReference type="GeneID" id="39869669"/>
<feature type="compositionally biased region" description="Low complexity" evidence="1">
    <location>
        <begin position="512"/>
        <end position="523"/>
    </location>
</feature>
<feature type="compositionally biased region" description="Low complexity" evidence="1">
    <location>
        <begin position="443"/>
        <end position="468"/>
    </location>
</feature>
<feature type="region of interest" description="Disordered" evidence="1">
    <location>
        <begin position="400"/>
        <end position="479"/>
    </location>
</feature>
<evidence type="ECO:0000256" key="1">
    <source>
        <dbReference type="SAM" id="MobiDB-lite"/>
    </source>
</evidence>
<name>A0A1D3SMF2_PLAMA</name>
<reference evidence="3 4" key="1">
    <citation type="submission" date="2016-06" db="EMBL/GenBank/DDBJ databases">
        <authorList>
            <consortium name="Pathogen Informatics"/>
        </authorList>
    </citation>
    <scope>NUCLEOTIDE SEQUENCE [LARGE SCALE GENOMIC DNA]</scope>
</reference>
<dbReference type="EMBL" id="LT594632">
    <property type="protein sequence ID" value="SCO92958.1"/>
    <property type="molecule type" value="Genomic_DNA"/>
</dbReference>
<feature type="transmembrane region" description="Helical" evidence="2">
    <location>
        <begin position="621"/>
        <end position="642"/>
    </location>
</feature>
<accession>A0A1D3SMF2</accession>
<dbReference type="OrthoDB" id="386071at2759"/>
<dbReference type="AlphaFoldDB" id="A0A1D3SMF2"/>
<dbReference type="OMA" id="CNYFFFK"/>
<keyword evidence="2" id="KW-0812">Transmembrane</keyword>